<evidence type="ECO:0000259" key="4">
    <source>
        <dbReference type="Pfam" id="PF17886"/>
    </source>
</evidence>
<accession>A0ABU7Q4C8</accession>
<dbReference type="PANTHER" id="PTHR10803">
    <property type="entry name" value="ARSENICAL PUMP-DRIVING ATPASE ARSENITE-TRANSLOCATING ATPASE"/>
    <property type="match status" value="1"/>
</dbReference>
<sequence length="487" mass="51901">MRTVLVTGTGGAGRTTVAAATALAAAREGQRTLLLTADSDGTPEALLGIGTPRAVPGRSADRLPWSVPAEVAPGLWAARVVTDEWFRGELTALQDRGHGLLDLLGATPLAGEELTALPGVEAIALLRALRAAQTAPPGTGWDVLVVDMPPAPDTVALLALPEQLRRYLRRLLPAERQAARALRPMLAQLAGVPMPAQKLYETAERWERELAAVQGVIESEATTVRLVVEPGPLADRALRTARAGLALHGCRVEAVIANRLLPTGTSDPWLAALSGQQQDALKELYEQWTPAVPVHELPHLGRDPHGLGDPRPAEPHAGEPRSADSRSGEPRSADSRSGEPRSADSRSGEPRSADSRSGEPRPAEPRSAEPHSGDGARRAPADLADLARVVGAPAARPDRPAPDPWTVEDRLAEDGVLLWRLPLPGADRDGLSLVRRGDELIVTVAPFHRVLPLPSALRRCTVSGAGLRDGWLQVRFTPDPDLWPKRL</sequence>
<protein>
    <submittedName>
        <fullName evidence="5">ArsA-related P-loop ATPase</fullName>
    </submittedName>
</protein>
<feature type="domain" description="ArsA/GET3 Anion-transporting ATPase-like" evidence="3">
    <location>
        <begin position="92"/>
        <end position="303"/>
    </location>
</feature>
<dbReference type="InterPro" id="IPR016300">
    <property type="entry name" value="ATPase_ArsA/GET3"/>
</dbReference>
<evidence type="ECO:0000313" key="6">
    <source>
        <dbReference type="Proteomes" id="UP001354709"/>
    </source>
</evidence>
<dbReference type="InterPro" id="IPR027417">
    <property type="entry name" value="P-loop_NTPase"/>
</dbReference>
<name>A0ABU7Q4C8_9ACTN</name>
<dbReference type="InterPro" id="IPR025723">
    <property type="entry name" value="ArsA/GET3_ATPase-like"/>
</dbReference>
<feature type="domain" description="ArsA/GET3 Anion-transporting ATPase-like" evidence="3">
    <location>
        <begin position="1"/>
        <end position="38"/>
    </location>
</feature>
<evidence type="ECO:0000256" key="1">
    <source>
        <dbReference type="ARBA" id="ARBA00011040"/>
    </source>
</evidence>
<keyword evidence="6" id="KW-1185">Reference proteome</keyword>
<dbReference type="Proteomes" id="UP001354709">
    <property type="component" value="Unassembled WGS sequence"/>
</dbReference>
<comment type="similarity">
    <text evidence="1">Belongs to the arsA ATPase family.</text>
</comment>
<organism evidence="5 6">
    <name type="scientific">Streptomyces asiaticus subsp. ignotus</name>
    <dbReference type="NCBI Taxonomy" id="3098222"/>
    <lineage>
        <taxon>Bacteria</taxon>
        <taxon>Bacillati</taxon>
        <taxon>Actinomycetota</taxon>
        <taxon>Actinomycetes</taxon>
        <taxon>Kitasatosporales</taxon>
        <taxon>Streptomycetaceae</taxon>
        <taxon>Streptomyces</taxon>
        <taxon>Streptomyces violaceusniger group</taxon>
    </lineage>
</organism>
<dbReference type="EMBL" id="JAZBJO010000024">
    <property type="protein sequence ID" value="MEE4596237.1"/>
    <property type="molecule type" value="Genomic_DNA"/>
</dbReference>
<gene>
    <name evidence="5" type="ORF">V2J94_30850</name>
</gene>
<dbReference type="Gene3D" id="2.60.40.790">
    <property type="match status" value="1"/>
</dbReference>
<evidence type="ECO:0000256" key="2">
    <source>
        <dbReference type="SAM" id="MobiDB-lite"/>
    </source>
</evidence>
<comment type="caution">
    <text evidence="5">The sequence shown here is derived from an EMBL/GenBank/DDBJ whole genome shotgun (WGS) entry which is preliminary data.</text>
</comment>
<dbReference type="InterPro" id="IPR040612">
    <property type="entry name" value="ArsA_HSP20-like"/>
</dbReference>
<evidence type="ECO:0000313" key="5">
    <source>
        <dbReference type="EMBL" id="MEE4596237.1"/>
    </source>
</evidence>
<dbReference type="SUPFAM" id="SSF52540">
    <property type="entry name" value="P-loop containing nucleoside triphosphate hydrolases"/>
    <property type="match status" value="1"/>
</dbReference>
<dbReference type="InterPro" id="IPR008978">
    <property type="entry name" value="HSP20-like_chaperone"/>
</dbReference>
<proteinExistence type="inferred from homology"/>
<feature type="region of interest" description="Disordered" evidence="2">
    <location>
        <begin position="296"/>
        <end position="378"/>
    </location>
</feature>
<dbReference type="Pfam" id="PF02374">
    <property type="entry name" value="ArsA_ATPase"/>
    <property type="match status" value="2"/>
</dbReference>
<dbReference type="Pfam" id="PF17886">
    <property type="entry name" value="ArsA_HSP20"/>
    <property type="match status" value="1"/>
</dbReference>
<evidence type="ECO:0000259" key="3">
    <source>
        <dbReference type="Pfam" id="PF02374"/>
    </source>
</evidence>
<dbReference type="PANTHER" id="PTHR10803:SF3">
    <property type="entry name" value="ATPASE GET3"/>
    <property type="match status" value="1"/>
</dbReference>
<dbReference type="Gene3D" id="3.40.50.300">
    <property type="entry name" value="P-loop containing nucleotide triphosphate hydrolases"/>
    <property type="match status" value="1"/>
</dbReference>
<feature type="domain" description="ArsA HSP20-like" evidence="4">
    <location>
        <begin position="418"/>
        <end position="476"/>
    </location>
</feature>
<reference evidence="5 6" key="1">
    <citation type="submission" date="2023-11" db="EMBL/GenBank/DDBJ databases">
        <title>30 novel species of actinomycetes from the DSMZ collection.</title>
        <authorList>
            <person name="Nouioui I."/>
        </authorList>
    </citation>
    <scope>NUCLEOTIDE SEQUENCE [LARGE SCALE GENOMIC DNA]</scope>
    <source>
        <strain evidence="5 6">DSM 41524</strain>
    </source>
</reference>